<evidence type="ECO:0000313" key="2">
    <source>
        <dbReference type="Proteomes" id="UP000517916"/>
    </source>
</evidence>
<dbReference type="Proteomes" id="UP000517916">
    <property type="component" value="Unassembled WGS sequence"/>
</dbReference>
<accession>A0ABR6BCL3</accession>
<comment type="caution">
    <text evidence="1">The sequence shown here is derived from an EMBL/GenBank/DDBJ whole genome shotgun (WGS) entry which is preliminary data.</text>
</comment>
<name>A0ABR6BCL3_9PSEU</name>
<dbReference type="EMBL" id="JACJID010000001">
    <property type="protein sequence ID" value="MBA8924540.1"/>
    <property type="molecule type" value="Genomic_DNA"/>
</dbReference>
<protein>
    <submittedName>
        <fullName evidence="1">Uncharacterized protein</fullName>
    </submittedName>
</protein>
<proteinExistence type="predicted"/>
<dbReference type="RefSeq" id="WP_182837081.1">
    <property type="nucleotide sequence ID" value="NZ_BAAABQ010000001.1"/>
</dbReference>
<evidence type="ECO:0000313" key="1">
    <source>
        <dbReference type="EMBL" id="MBA8924540.1"/>
    </source>
</evidence>
<sequence length="49" mass="5404">MRHPESGEQISFIEVYVLRVLDVLGLAVPVGNGASWWAHLATQAQTRCP</sequence>
<organism evidence="1 2">
    <name type="scientific">Kutzneria viridogrisea</name>
    <dbReference type="NCBI Taxonomy" id="47990"/>
    <lineage>
        <taxon>Bacteria</taxon>
        <taxon>Bacillati</taxon>
        <taxon>Actinomycetota</taxon>
        <taxon>Actinomycetes</taxon>
        <taxon>Pseudonocardiales</taxon>
        <taxon>Pseudonocardiaceae</taxon>
        <taxon>Kutzneria</taxon>
    </lineage>
</organism>
<gene>
    <name evidence="1" type="ORF">BC739_001737</name>
</gene>
<reference evidence="1 2" key="1">
    <citation type="submission" date="2020-08" db="EMBL/GenBank/DDBJ databases">
        <title>Genomic Encyclopedia of Archaeal and Bacterial Type Strains, Phase II (KMG-II): from individual species to whole genera.</title>
        <authorList>
            <person name="Goeker M."/>
        </authorList>
    </citation>
    <scope>NUCLEOTIDE SEQUENCE [LARGE SCALE GENOMIC DNA]</scope>
    <source>
        <strain evidence="1 2">DSM 43850</strain>
    </source>
</reference>
<keyword evidence="2" id="KW-1185">Reference proteome</keyword>